<dbReference type="Gene3D" id="3.20.20.70">
    <property type="entry name" value="Aldolase class I"/>
    <property type="match status" value="1"/>
</dbReference>
<evidence type="ECO:0000256" key="3">
    <source>
        <dbReference type="PIRSR" id="PIRSR602480-1"/>
    </source>
</evidence>
<keyword evidence="3" id="KW-0464">Manganese</keyword>
<evidence type="ECO:0000313" key="5">
    <source>
        <dbReference type="EMBL" id="AID21772.1"/>
    </source>
</evidence>
<dbReference type="EC" id="2.5.1.54" evidence="4"/>
<dbReference type="GO" id="GO:0003849">
    <property type="term" value="F:3-deoxy-7-phosphoheptulonate synthase activity"/>
    <property type="evidence" value="ECO:0007669"/>
    <property type="project" value="UniProtKB-EC"/>
</dbReference>
<dbReference type="GO" id="GO:0009423">
    <property type="term" value="P:chorismate biosynthetic process"/>
    <property type="evidence" value="ECO:0007669"/>
    <property type="project" value="UniProtKB-UniPathway"/>
</dbReference>
<protein>
    <recommendedName>
        <fullName evidence="4">Phospho-2-dehydro-3-deoxyheptonate aldolase</fullName>
        <ecNumber evidence="4">2.5.1.54</ecNumber>
    </recommendedName>
</protein>
<reference evidence="5" key="1">
    <citation type="journal article" date="2014" name="PLoS ONE">
        <title>Genome-based discovery of a novel membrane-bound 1,6-dihydroxyphenazine prenyltransferase from a marine actinomycete.</title>
        <authorList>
            <person name="Zeyhle P."/>
            <person name="Bauer J.S."/>
            <person name="Kalinowski J."/>
            <person name="Shin-Ya K."/>
            <person name="Gross H."/>
            <person name="Heide L."/>
        </authorList>
    </citation>
    <scope>NUCLEOTIDE SEQUENCE</scope>
    <source>
        <strain evidence="5">SpC080624SC-11</strain>
    </source>
</reference>
<dbReference type="InterPro" id="IPR002480">
    <property type="entry name" value="DAHP_synth_2"/>
</dbReference>
<dbReference type="PANTHER" id="PTHR21337:SF0">
    <property type="entry name" value="PHOSPHO-2-DEHYDRO-3-DEOXYHEPTONATE ALDOLASE"/>
    <property type="match status" value="1"/>
</dbReference>
<feature type="binding site" evidence="3">
    <location>
        <position position="67"/>
    </location>
    <ligand>
        <name>Mn(2+)</name>
        <dbReference type="ChEBI" id="CHEBI:29035"/>
    </ligand>
</feature>
<comment type="similarity">
    <text evidence="1 4">Belongs to the class-II DAHP synthase family.</text>
</comment>
<dbReference type="GO" id="GO:0008652">
    <property type="term" value="P:amino acid biosynthetic process"/>
    <property type="evidence" value="ECO:0007669"/>
    <property type="project" value="UniProtKB-KW"/>
</dbReference>
<name>A0A068CQR9_9ACTN</name>
<comment type="catalytic activity">
    <reaction evidence="4">
        <text>D-erythrose 4-phosphate + phosphoenolpyruvate + H2O = 7-phospho-2-dehydro-3-deoxy-D-arabino-heptonate + phosphate</text>
        <dbReference type="Rhea" id="RHEA:14717"/>
        <dbReference type="ChEBI" id="CHEBI:15377"/>
        <dbReference type="ChEBI" id="CHEBI:16897"/>
        <dbReference type="ChEBI" id="CHEBI:43474"/>
        <dbReference type="ChEBI" id="CHEBI:58394"/>
        <dbReference type="ChEBI" id="CHEBI:58702"/>
        <dbReference type="EC" id="2.5.1.54"/>
    </reaction>
</comment>
<comment type="cofactor">
    <cofactor evidence="3">
        <name>Mn(2+)</name>
        <dbReference type="ChEBI" id="CHEBI:29035"/>
    </cofactor>
    <cofactor evidence="3">
        <name>Co(2+)</name>
        <dbReference type="ChEBI" id="CHEBI:48828"/>
    </cofactor>
    <cofactor evidence="3">
        <name>Cd(2+)</name>
        <dbReference type="ChEBI" id="CHEBI:48775"/>
    </cofactor>
    <text evidence="3">Binds 1 divalent cation per subunit. The enzyme is active with manganese, cobalt or cadmium ions.</text>
</comment>
<feature type="binding site" evidence="3">
    <location>
        <position position="241"/>
    </location>
    <ligand>
        <name>phosphoenolpyruvate</name>
        <dbReference type="ChEBI" id="CHEBI:58702"/>
    </ligand>
</feature>
<evidence type="ECO:0000256" key="2">
    <source>
        <dbReference type="ARBA" id="ARBA00022679"/>
    </source>
</evidence>
<keyword evidence="3" id="KW-0170">Cobalt</keyword>
<feature type="binding site" evidence="3">
    <location>
        <begin position="218"/>
        <end position="219"/>
    </location>
    <ligand>
        <name>phosphoenolpyruvate</name>
        <dbReference type="ChEBI" id="CHEBI:58702"/>
    </ligand>
</feature>
<dbReference type="EMBL" id="KF808339">
    <property type="protein sequence ID" value="AID21772.1"/>
    <property type="molecule type" value="Genomic_DNA"/>
</dbReference>
<dbReference type="GO" id="GO:0009073">
    <property type="term" value="P:aromatic amino acid family biosynthetic process"/>
    <property type="evidence" value="ECO:0007669"/>
    <property type="project" value="UniProtKB-KW"/>
</dbReference>
<keyword evidence="4" id="KW-0057">Aromatic amino acid biosynthesis</keyword>
<dbReference type="SUPFAM" id="SSF51569">
    <property type="entry name" value="Aldolase"/>
    <property type="match status" value="1"/>
</dbReference>
<evidence type="ECO:0000256" key="1">
    <source>
        <dbReference type="ARBA" id="ARBA00008911"/>
    </source>
</evidence>
<feature type="binding site" evidence="3">
    <location>
        <position position="304"/>
    </location>
    <ligand>
        <name>Mn(2+)</name>
        <dbReference type="ChEBI" id="CHEBI:29035"/>
    </ligand>
</feature>
<dbReference type="UniPathway" id="UPA00053">
    <property type="reaction ID" value="UER00084"/>
</dbReference>
<organism evidence="5">
    <name type="scientific">Streptomyces sp. SpC080624SC-11</name>
    <dbReference type="NCBI Taxonomy" id="663935"/>
    <lineage>
        <taxon>Bacteria</taxon>
        <taxon>Bacillati</taxon>
        <taxon>Actinomycetota</taxon>
        <taxon>Actinomycetes</taxon>
        <taxon>Kitasatosporales</taxon>
        <taxon>Streptomycetaceae</taxon>
        <taxon>Streptomyces</taxon>
    </lineage>
</organism>
<sequence>MNNSGFLDLRLPAAQQPEWEHPHQLAQVRNVLSATDSLVGPEQILALRQALEKVARGEALVLQAGDCAEHPDECNEPHTSAKAGLVHQLADMLGADAGLPVLRVGRIAGQFAKPRSQPTEEVDGLVLPAYRGHIVNASEPDEHSRQPDPLRMLMCFMAARETLQHLGWRTGDWIRRAAEDRLWTSHEALLMDYEEPQVRKLGDGRSMLSSTHWPWIGERTRQLGGAHVELMSRIINPVACKIGPTMTPDELLELCRRLDPHREPGRLTLIVRMGADMIGERLPALVRAVRDEGRPVLWFCDPMHGNTIKLADGTKTRDVAMVADEVRQFLEQLSYAGVRAHGLHLEASPYAVDECVGGSAPRSRPVMPAAGMPTLCDPRLDPDQAAEVVSAWSDVLAASAASALSKG</sequence>
<feature type="binding site" evidence="3">
    <location>
        <position position="346"/>
    </location>
    <ligand>
        <name>Mn(2+)</name>
        <dbReference type="ChEBI" id="CHEBI:29035"/>
    </ligand>
</feature>
<dbReference type="PANTHER" id="PTHR21337">
    <property type="entry name" value="PHOSPHO-2-DEHYDRO-3-DEOXYHEPTONATE ALDOLASE 1, 2"/>
    <property type="match status" value="1"/>
</dbReference>
<proteinExistence type="inferred from homology"/>
<comment type="pathway">
    <text evidence="4">Metabolic intermediate biosynthesis; chorismate biosynthesis; chorismate from D-erythrose 4-phosphate and phosphoenolpyruvate: step 1/7.</text>
</comment>
<evidence type="ECO:0000256" key="4">
    <source>
        <dbReference type="RuleBase" id="RU363071"/>
    </source>
</evidence>
<feature type="binding site" evidence="3">
    <location>
        <position position="377"/>
    </location>
    <ligand>
        <name>Mn(2+)</name>
        <dbReference type="ChEBI" id="CHEBI:29035"/>
    </ligand>
</feature>
<feature type="binding site" evidence="3">
    <location>
        <position position="272"/>
    </location>
    <ligand>
        <name>phosphoenolpyruvate</name>
        <dbReference type="ChEBI" id="CHEBI:58702"/>
    </ligand>
</feature>
<feature type="binding site" evidence="3">
    <location>
        <position position="106"/>
    </location>
    <ligand>
        <name>phosphoenolpyruvate</name>
        <dbReference type="ChEBI" id="CHEBI:58702"/>
    </ligand>
</feature>
<keyword evidence="3" id="KW-0104">Cadmium</keyword>
<keyword evidence="2 4" id="KW-0808">Transferase</keyword>
<gene>
    <name evidence="5" type="primary">mpz2</name>
</gene>
<dbReference type="Pfam" id="PF01474">
    <property type="entry name" value="DAHP_synth_2"/>
    <property type="match status" value="2"/>
</dbReference>
<dbReference type="InterPro" id="IPR013785">
    <property type="entry name" value="Aldolase_TIM"/>
</dbReference>
<dbReference type="AlphaFoldDB" id="A0A068CQR9"/>
<keyword evidence="4" id="KW-0028">Amino-acid biosynthesis</keyword>
<accession>A0A068CQR9</accession>